<organism evidence="2 3">
    <name type="scientific">Sorangium cellulosum</name>
    <name type="common">Polyangium cellulosum</name>
    <dbReference type="NCBI Taxonomy" id="56"/>
    <lineage>
        <taxon>Bacteria</taxon>
        <taxon>Pseudomonadati</taxon>
        <taxon>Myxococcota</taxon>
        <taxon>Polyangia</taxon>
        <taxon>Polyangiales</taxon>
        <taxon>Polyangiaceae</taxon>
        <taxon>Sorangium</taxon>
    </lineage>
</organism>
<evidence type="ECO:0000313" key="2">
    <source>
        <dbReference type="EMBL" id="KYF52261.1"/>
    </source>
</evidence>
<evidence type="ECO:0000313" key="3">
    <source>
        <dbReference type="Proteomes" id="UP000075604"/>
    </source>
</evidence>
<protein>
    <recommendedName>
        <fullName evidence="4">Secreted protein</fullName>
    </recommendedName>
</protein>
<sequence length="160" mass="16968">MKTIQRLAPLLAGASALSMGGGSHALAGTTSDTIEVAARSDAASACAHPRPLFGKVVAVCGDQMIAYVGDETVEILGVKTTSSRFELAYCSNGGGRKPLSLETNSEGFTLASTTYANGEHYTISHMWGTFRMSGIGFSGEKVDVQCVPFEDRRTDVRYLH</sequence>
<feature type="chain" id="PRO_5007565361" description="Secreted protein" evidence="1">
    <location>
        <begin position="28"/>
        <end position="160"/>
    </location>
</feature>
<accession>A0A150P9J4</accession>
<name>A0A150P9J4_SORCE</name>
<evidence type="ECO:0008006" key="4">
    <source>
        <dbReference type="Google" id="ProtNLM"/>
    </source>
</evidence>
<proteinExistence type="predicted"/>
<gene>
    <name evidence="2" type="ORF">BE04_49705</name>
</gene>
<dbReference type="Proteomes" id="UP000075604">
    <property type="component" value="Unassembled WGS sequence"/>
</dbReference>
<dbReference type="EMBL" id="JELX01003423">
    <property type="protein sequence ID" value="KYF52261.1"/>
    <property type="molecule type" value="Genomic_DNA"/>
</dbReference>
<evidence type="ECO:0000256" key="1">
    <source>
        <dbReference type="SAM" id="SignalP"/>
    </source>
</evidence>
<keyword evidence="1" id="KW-0732">Signal</keyword>
<dbReference type="AlphaFoldDB" id="A0A150P9J4"/>
<reference evidence="2 3" key="1">
    <citation type="submission" date="2014-02" db="EMBL/GenBank/DDBJ databases">
        <title>The small core and large imbalanced accessory genome model reveals a collaborative survival strategy of Sorangium cellulosum strains in nature.</title>
        <authorList>
            <person name="Han K."/>
            <person name="Peng R."/>
            <person name="Blom J."/>
            <person name="Li Y.-Z."/>
        </authorList>
    </citation>
    <scope>NUCLEOTIDE SEQUENCE [LARGE SCALE GENOMIC DNA]</scope>
    <source>
        <strain evidence="2 3">So0157-18</strain>
    </source>
</reference>
<feature type="signal peptide" evidence="1">
    <location>
        <begin position="1"/>
        <end position="27"/>
    </location>
</feature>
<comment type="caution">
    <text evidence="2">The sequence shown here is derived from an EMBL/GenBank/DDBJ whole genome shotgun (WGS) entry which is preliminary data.</text>
</comment>